<accession>A0A382EI46</accession>
<dbReference type="AlphaFoldDB" id="A0A382EI46"/>
<protein>
    <submittedName>
        <fullName evidence="1">Uncharacterized protein</fullName>
    </submittedName>
</protein>
<gene>
    <name evidence="1" type="ORF">METZ01_LOCUS203242</name>
</gene>
<sequence>MQADIKNQNGRVYPQAVLQKEVKNFNTKYVNEGRALGELGHP</sequence>
<reference evidence="1" key="1">
    <citation type="submission" date="2018-05" db="EMBL/GenBank/DDBJ databases">
        <authorList>
            <person name="Lanie J.A."/>
            <person name="Ng W.-L."/>
            <person name="Kazmierczak K.M."/>
            <person name="Andrzejewski T.M."/>
            <person name="Davidsen T.M."/>
            <person name="Wayne K.J."/>
            <person name="Tettelin H."/>
            <person name="Glass J.I."/>
            <person name="Rusch D."/>
            <person name="Podicherti R."/>
            <person name="Tsui H.-C.T."/>
            <person name="Winkler M.E."/>
        </authorList>
    </citation>
    <scope>NUCLEOTIDE SEQUENCE</scope>
</reference>
<dbReference type="EMBL" id="UINC01044652">
    <property type="protein sequence ID" value="SVB50388.1"/>
    <property type="molecule type" value="Genomic_DNA"/>
</dbReference>
<dbReference type="Pfam" id="PF03420">
    <property type="entry name" value="Peptidase_S77"/>
    <property type="match status" value="1"/>
</dbReference>
<organism evidence="1">
    <name type="scientific">marine metagenome</name>
    <dbReference type="NCBI Taxonomy" id="408172"/>
    <lineage>
        <taxon>unclassified sequences</taxon>
        <taxon>metagenomes</taxon>
        <taxon>ecological metagenomes</taxon>
    </lineage>
</organism>
<feature type="non-terminal residue" evidence="1">
    <location>
        <position position="42"/>
    </location>
</feature>
<evidence type="ECO:0000313" key="1">
    <source>
        <dbReference type="EMBL" id="SVB50388.1"/>
    </source>
</evidence>
<name>A0A382EI46_9ZZZZ</name>
<proteinExistence type="predicted"/>
<dbReference type="InterPro" id="IPR005082">
    <property type="entry name" value="Peptidase_U9_T4_prohead"/>
</dbReference>